<reference evidence="10" key="2">
    <citation type="journal article" date="2014" name="ISME J.">
        <title>Microbial stratification in low pH oxic and suboxic macroscopic growths along an acid mine drainage.</title>
        <authorList>
            <person name="Mendez-Garcia C."/>
            <person name="Mesa V."/>
            <person name="Sprenger R.R."/>
            <person name="Richter M."/>
            <person name="Diez M.S."/>
            <person name="Solano J."/>
            <person name="Bargiela R."/>
            <person name="Golyshina O.V."/>
            <person name="Manteca A."/>
            <person name="Ramos J.L."/>
            <person name="Gallego J.R."/>
            <person name="Llorente I."/>
            <person name="Martins Dos Santos V.A."/>
            <person name="Jensen O.N."/>
            <person name="Pelaez A.I."/>
            <person name="Sanchez J."/>
            <person name="Ferrer M."/>
        </authorList>
    </citation>
    <scope>NUCLEOTIDE SEQUENCE</scope>
</reference>
<dbReference type="PANTHER" id="PTHR23342:SF0">
    <property type="entry name" value="N-ACETYLGLUTAMATE SYNTHASE, MITOCHONDRIAL"/>
    <property type="match status" value="1"/>
</dbReference>
<keyword evidence="1" id="KW-0055">Arginine biosynthesis</keyword>
<sequence>MLVHGGGEEVTEWARRFHLGTEKVDGQRKTTAELLPLVEAVLLGPVQIRLLQGLSAAGVEALGTSGVGGSLVEAEFLDEPRLGFVGRPKRVRAARLDAWLRQGLVPVLAPLAAGPGGEVLNVNADLFAGSVARALAAPLLMITDVPGVRDGAGTYRASLDLSEARALVEDGTARDGMIPKLTGAIEALQGGSPWVGIGQLSLAPGGILQGTGIPHPLPPTPRLRSPSPPGRGLPSLFSPARTGSEGA</sequence>
<dbReference type="NCBIfam" id="TIGR00761">
    <property type="entry name" value="argB"/>
    <property type="match status" value="1"/>
</dbReference>
<comment type="caution">
    <text evidence="10">The sequence shown here is derived from an EMBL/GenBank/DDBJ whole genome shotgun (WGS) entry which is preliminary data.</text>
</comment>
<dbReference type="GO" id="GO:0005737">
    <property type="term" value="C:cytoplasm"/>
    <property type="evidence" value="ECO:0007669"/>
    <property type="project" value="InterPro"/>
</dbReference>
<evidence type="ECO:0000259" key="9">
    <source>
        <dbReference type="Pfam" id="PF00696"/>
    </source>
</evidence>
<protein>
    <submittedName>
        <fullName evidence="10">Acetylglutamate kinase</fullName>
        <ecNumber evidence="10">2.7.2.-</ecNumber>
    </submittedName>
</protein>
<evidence type="ECO:0000256" key="6">
    <source>
        <dbReference type="ARBA" id="ARBA00022840"/>
    </source>
</evidence>
<accession>T1AA33</accession>
<evidence type="ECO:0000256" key="1">
    <source>
        <dbReference type="ARBA" id="ARBA00022571"/>
    </source>
</evidence>
<dbReference type="InterPro" id="IPR001048">
    <property type="entry name" value="Asp/Glu/Uridylate_kinase"/>
</dbReference>
<feature type="domain" description="Aspartate/glutamate/uridylate kinase" evidence="9">
    <location>
        <begin position="2"/>
        <end position="191"/>
    </location>
</feature>
<reference evidence="10" key="1">
    <citation type="submission" date="2013-08" db="EMBL/GenBank/DDBJ databases">
        <authorList>
            <person name="Mendez C."/>
            <person name="Richter M."/>
            <person name="Ferrer M."/>
            <person name="Sanchez J."/>
        </authorList>
    </citation>
    <scope>NUCLEOTIDE SEQUENCE</scope>
</reference>
<dbReference type="GO" id="GO:0003991">
    <property type="term" value="F:acetylglutamate kinase activity"/>
    <property type="evidence" value="ECO:0007669"/>
    <property type="project" value="TreeGrafter"/>
</dbReference>
<dbReference type="Gene3D" id="3.40.1160.10">
    <property type="entry name" value="Acetylglutamate kinase-like"/>
    <property type="match status" value="1"/>
</dbReference>
<evidence type="ECO:0000313" key="10">
    <source>
        <dbReference type="EMBL" id="EQD53882.1"/>
    </source>
</evidence>
<dbReference type="SUPFAM" id="SSF53633">
    <property type="entry name" value="Carbamate kinase-like"/>
    <property type="match status" value="1"/>
</dbReference>
<keyword evidence="3 10" id="KW-0808">Transferase</keyword>
<dbReference type="AlphaFoldDB" id="T1AA33"/>
<evidence type="ECO:0000256" key="3">
    <source>
        <dbReference type="ARBA" id="ARBA00022679"/>
    </source>
</evidence>
<dbReference type="PANTHER" id="PTHR23342">
    <property type="entry name" value="N-ACETYLGLUTAMATE SYNTHASE"/>
    <property type="match status" value="1"/>
</dbReference>
<feature type="compositionally biased region" description="Pro residues" evidence="8">
    <location>
        <begin position="215"/>
        <end position="231"/>
    </location>
</feature>
<dbReference type="EMBL" id="AUZY01006585">
    <property type="protein sequence ID" value="EQD53882.1"/>
    <property type="molecule type" value="Genomic_DNA"/>
</dbReference>
<dbReference type="GO" id="GO:0005524">
    <property type="term" value="F:ATP binding"/>
    <property type="evidence" value="ECO:0007669"/>
    <property type="project" value="UniProtKB-KW"/>
</dbReference>
<dbReference type="EC" id="2.7.2.-" evidence="10"/>
<evidence type="ECO:0000256" key="4">
    <source>
        <dbReference type="ARBA" id="ARBA00022741"/>
    </source>
</evidence>
<evidence type="ECO:0000256" key="2">
    <source>
        <dbReference type="ARBA" id="ARBA00022605"/>
    </source>
</evidence>
<keyword evidence="2" id="KW-0028">Amino-acid biosynthesis</keyword>
<keyword evidence="5 10" id="KW-0418">Kinase</keyword>
<feature type="region of interest" description="Disordered" evidence="8">
    <location>
        <begin position="210"/>
        <end position="247"/>
    </location>
</feature>
<keyword evidence="6" id="KW-0067">ATP-binding</keyword>
<evidence type="ECO:0000256" key="7">
    <source>
        <dbReference type="ARBA" id="ARBA00029440"/>
    </source>
</evidence>
<dbReference type="InterPro" id="IPR004662">
    <property type="entry name" value="AcgluKinase_fam"/>
</dbReference>
<proteinExistence type="predicted"/>
<dbReference type="InterPro" id="IPR036393">
    <property type="entry name" value="AceGlu_kinase-like_sf"/>
</dbReference>
<comment type="pathway">
    <text evidence="7">Amino-acid biosynthesis.</text>
</comment>
<gene>
    <name evidence="10" type="ORF">B1B_09975</name>
</gene>
<organism evidence="10">
    <name type="scientific">mine drainage metagenome</name>
    <dbReference type="NCBI Taxonomy" id="410659"/>
    <lineage>
        <taxon>unclassified sequences</taxon>
        <taxon>metagenomes</taxon>
        <taxon>ecological metagenomes</taxon>
    </lineage>
</organism>
<evidence type="ECO:0000256" key="5">
    <source>
        <dbReference type="ARBA" id="ARBA00022777"/>
    </source>
</evidence>
<dbReference type="GO" id="GO:0006526">
    <property type="term" value="P:L-arginine biosynthetic process"/>
    <property type="evidence" value="ECO:0007669"/>
    <property type="project" value="UniProtKB-KW"/>
</dbReference>
<name>T1AA33_9ZZZZ</name>
<dbReference type="CDD" id="cd04238">
    <property type="entry name" value="AAK_NAGK-like"/>
    <property type="match status" value="1"/>
</dbReference>
<keyword evidence="4" id="KW-0547">Nucleotide-binding</keyword>
<evidence type="ECO:0000256" key="8">
    <source>
        <dbReference type="SAM" id="MobiDB-lite"/>
    </source>
</evidence>
<dbReference type="Pfam" id="PF00696">
    <property type="entry name" value="AA_kinase"/>
    <property type="match status" value="1"/>
</dbReference>